<keyword evidence="3" id="KW-1185">Reference proteome</keyword>
<accession>A0ABP8JTJ8</accession>
<protein>
    <submittedName>
        <fullName evidence="2">Uncharacterized protein</fullName>
    </submittedName>
</protein>
<reference evidence="3" key="1">
    <citation type="journal article" date="2019" name="Int. J. Syst. Evol. Microbiol.">
        <title>The Global Catalogue of Microorganisms (GCM) 10K type strain sequencing project: providing services to taxonomists for standard genome sequencing and annotation.</title>
        <authorList>
            <consortium name="The Broad Institute Genomics Platform"/>
            <consortium name="The Broad Institute Genome Sequencing Center for Infectious Disease"/>
            <person name="Wu L."/>
            <person name="Ma J."/>
        </authorList>
    </citation>
    <scope>NUCLEOTIDE SEQUENCE [LARGE SCALE GENOMIC DNA]</scope>
    <source>
        <strain evidence="3">JCM 17925</strain>
    </source>
</reference>
<dbReference type="EMBL" id="BAABHB010000001">
    <property type="protein sequence ID" value="GAA4395884.1"/>
    <property type="molecule type" value="Genomic_DNA"/>
</dbReference>
<organism evidence="2 3">
    <name type="scientific">Nibrella viscosa</name>
    <dbReference type="NCBI Taxonomy" id="1084524"/>
    <lineage>
        <taxon>Bacteria</taxon>
        <taxon>Pseudomonadati</taxon>
        <taxon>Bacteroidota</taxon>
        <taxon>Cytophagia</taxon>
        <taxon>Cytophagales</taxon>
        <taxon>Spirosomataceae</taxon>
        <taxon>Nibrella</taxon>
    </lineage>
</organism>
<evidence type="ECO:0000313" key="2">
    <source>
        <dbReference type="EMBL" id="GAA4395884.1"/>
    </source>
</evidence>
<name>A0ABP8JTJ8_9BACT</name>
<evidence type="ECO:0000313" key="3">
    <source>
        <dbReference type="Proteomes" id="UP001500936"/>
    </source>
</evidence>
<comment type="caution">
    <text evidence="2">The sequence shown here is derived from an EMBL/GenBank/DDBJ whole genome shotgun (WGS) entry which is preliminary data.</text>
</comment>
<dbReference type="RefSeq" id="WP_345263299.1">
    <property type="nucleotide sequence ID" value="NZ_BAABHB010000001.1"/>
</dbReference>
<sequence>MKKVKLFLASSSELKEDRQQFEVFIGRKNRQWVDQGVFLDLVIWEDFLDAVSQTRLQDEYNRAIKNSDIFVMLFFTKVGKYTEEEFETAFGQFKATNKPFIFTYFKDARIDTGSASKKDLMSLWAFQEKLDQLGHFYTVYENIDQLLLKFGQQLDKLAANGFIEFNKPTGEDPAPPTVSNKAKTKGDNNITIQGTNSSAIHINQGRKRGS</sequence>
<feature type="compositionally biased region" description="Polar residues" evidence="1">
    <location>
        <begin position="177"/>
        <end position="201"/>
    </location>
</feature>
<gene>
    <name evidence="2" type="ORF">GCM10023187_03350</name>
</gene>
<proteinExistence type="predicted"/>
<evidence type="ECO:0000256" key="1">
    <source>
        <dbReference type="SAM" id="MobiDB-lite"/>
    </source>
</evidence>
<dbReference type="Proteomes" id="UP001500936">
    <property type="component" value="Unassembled WGS sequence"/>
</dbReference>
<feature type="region of interest" description="Disordered" evidence="1">
    <location>
        <begin position="166"/>
        <end position="210"/>
    </location>
</feature>